<comment type="caution">
    <text evidence="2">The sequence shown here is derived from an EMBL/GenBank/DDBJ whole genome shotgun (WGS) entry which is preliminary data.</text>
</comment>
<name>A0A850HIW1_9SPHN</name>
<feature type="signal peptide" evidence="1">
    <location>
        <begin position="1"/>
        <end position="20"/>
    </location>
</feature>
<sequence>MIRPKTLRYALPLASLTVIAACAPVEGDDDFVSRAPAAKVVGEAQNCIPLSGVRQSTVHDDRTIDFRAPGGKIYRNTLTRSCPRLGFEEAFTYETSINQLCSTDIIYVLENFGGEIRRGPGCSLGKFVPIEYVEEDEEE</sequence>
<protein>
    <submittedName>
        <fullName evidence="2">Uncharacterized protein</fullName>
    </submittedName>
</protein>
<dbReference type="Proteomes" id="UP000546031">
    <property type="component" value="Unassembled WGS sequence"/>
</dbReference>
<proteinExistence type="predicted"/>
<keyword evidence="1" id="KW-0732">Signal</keyword>
<accession>A0A850HIW1</accession>
<evidence type="ECO:0000313" key="2">
    <source>
        <dbReference type="EMBL" id="NVE95782.1"/>
    </source>
</evidence>
<gene>
    <name evidence="2" type="ORF">HUO12_12815</name>
</gene>
<evidence type="ECO:0000256" key="1">
    <source>
        <dbReference type="SAM" id="SignalP"/>
    </source>
</evidence>
<reference evidence="2 3" key="1">
    <citation type="submission" date="2020-06" db="EMBL/GenBank/DDBJ databases">
        <title>Altererythrobacter lutimaris sp. nov., a marine bacterium isolated from a tidal flat.</title>
        <authorList>
            <person name="Kim D."/>
            <person name="Yoo Y."/>
            <person name="Kim J.-J."/>
        </authorList>
    </citation>
    <scope>NUCLEOTIDE SEQUENCE [LARGE SCALE GENOMIC DNA]</scope>
    <source>
        <strain evidence="2 3">JGD-16</strain>
    </source>
</reference>
<dbReference type="PROSITE" id="PS51257">
    <property type="entry name" value="PROKAR_LIPOPROTEIN"/>
    <property type="match status" value="1"/>
</dbReference>
<evidence type="ECO:0000313" key="3">
    <source>
        <dbReference type="Proteomes" id="UP000546031"/>
    </source>
</evidence>
<organism evidence="2 3">
    <name type="scientific">Altererythrobacter lutimaris</name>
    <dbReference type="NCBI Taxonomy" id="2743979"/>
    <lineage>
        <taxon>Bacteria</taxon>
        <taxon>Pseudomonadati</taxon>
        <taxon>Pseudomonadota</taxon>
        <taxon>Alphaproteobacteria</taxon>
        <taxon>Sphingomonadales</taxon>
        <taxon>Erythrobacteraceae</taxon>
        <taxon>Altererythrobacter</taxon>
    </lineage>
</organism>
<feature type="chain" id="PRO_5033067882" evidence="1">
    <location>
        <begin position="21"/>
        <end position="139"/>
    </location>
</feature>
<dbReference type="EMBL" id="JABWTA010000001">
    <property type="protein sequence ID" value="NVE95782.1"/>
    <property type="molecule type" value="Genomic_DNA"/>
</dbReference>
<keyword evidence="3" id="KW-1185">Reference proteome</keyword>
<dbReference type="RefSeq" id="WP_176273973.1">
    <property type="nucleotide sequence ID" value="NZ_JABWTA010000001.1"/>
</dbReference>
<dbReference type="AlphaFoldDB" id="A0A850HIW1"/>